<dbReference type="PANTHER" id="PTHR11662">
    <property type="entry name" value="SOLUTE CARRIER FAMILY 17"/>
    <property type="match status" value="1"/>
</dbReference>
<feature type="region of interest" description="Disordered" evidence="7">
    <location>
        <begin position="1"/>
        <end position="26"/>
    </location>
</feature>
<dbReference type="InterPro" id="IPR011701">
    <property type="entry name" value="MFS"/>
</dbReference>
<feature type="transmembrane region" description="Helical" evidence="8">
    <location>
        <begin position="300"/>
        <end position="323"/>
    </location>
</feature>
<dbReference type="InterPro" id="IPR020846">
    <property type="entry name" value="MFS_dom"/>
</dbReference>
<keyword evidence="3 8" id="KW-0812">Transmembrane</keyword>
<evidence type="ECO:0000256" key="2">
    <source>
        <dbReference type="ARBA" id="ARBA00022448"/>
    </source>
</evidence>
<dbReference type="GO" id="GO:0015293">
    <property type="term" value="F:symporter activity"/>
    <property type="evidence" value="ECO:0007669"/>
    <property type="project" value="UniProtKB-KW"/>
</dbReference>
<feature type="domain" description="Major facilitator superfamily (MFS) profile" evidence="9">
    <location>
        <begin position="56"/>
        <end position="491"/>
    </location>
</feature>
<dbReference type="GO" id="GO:0006820">
    <property type="term" value="P:monoatomic anion transport"/>
    <property type="evidence" value="ECO:0007669"/>
    <property type="project" value="TreeGrafter"/>
</dbReference>
<dbReference type="EMBL" id="OX597816">
    <property type="protein sequence ID" value="CAI9719302.1"/>
    <property type="molecule type" value="Genomic_DNA"/>
</dbReference>
<reference evidence="10" key="1">
    <citation type="submission" date="2023-08" db="EMBL/GenBank/DDBJ databases">
        <authorList>
            <person name="Alioto T."/>
            <person name="Alioto T."/>
            <person name="Gomez Garrido J."/>
        </authorList>
    </citation>
    <scope>NUCLEOTIDE SEQUENCE</scope>
</reference>
<keyword evidence="4" id="KW-0769">Symport</keyword>
<protein>
    <submittedName>
        <fullName evidence="10">Uncharacterized transporter slc-17.2-like sialin-like</fullName>
    </submittedName>
</protein>
<dbReference type="GO" id="GO:0016020">
    <property type="term" value="C:membrane"/>
    <property type="evidence" value="ECO:0007669"/>
    <property type="project" value="UniProtKB-SubCell"/>
</dbReference>
<dbReference type="CDD" id="cd17318">
    <property type="entry name" value="MFS_SLC17"/>
    <property type="match status" value="1"/>
</dbReference>
<comment type="subcellular location">
    <subcellularLocation>
        <location evidence="1">Membrane</location>
        <topology evidence="1">Multi-pass membrane protein</topology>
    </subcellularLocation>
</comment>
<dbReference type="SUPFAM" id="SSF103473">
    <property type="entry name" value="MFS general substrate transporter"/>
    <property type="match status" value="1"/>
</dbReference>
<feature type="transmembrane region" description="Helical" evidence="8">
    <location>
        <begin position="144"/>
        <end position="162"/>
    </location>
</feature>
<feature type="transmembrane region" description="Helical" evidence="8">
    <location>
        <begin position="238"/>
        <end position="258"/>
    </location>
</feature>
<dbReference type="PANTHER" id="PTHR11662:SF399">
    <property type="entry name" value="FI19708P1-RELATED"/>
    <property type="match status" value="1"/>
</dbReference>
<feature type="compositionally biased region" description="Basic and acidic residues" evidence="7">
    <location>
        <begin position="1"/>
        <end position="11"/>
    </location>
</feature>
<feature type="transmembrane region" description="Helical" evidence="8">
    <location>
        <begin position="468"/>
        <end position="491"/>
    </location>
</feature>
<evidence type="ECO:0000313" key="11">
    <source>
        <dbReference type="Proteomes" id="UP001162480"/>
    </source>
</evidence>
<evidence type="ECO:0000256" key="1">
    <source>
        <dbReference type="ARBA" id="ARBA00004141"/>
    </source>
</evidence>
<dbReference type="PROSITE" id="PS50850">
    <property type="entry name" value="MFS"/>
    <property type="match status" value="1"/>
</dbReference>
<dbReference type="Pfam" id="PF07690">
    <property type="entry name" value="MFS_1"/>
    <property type="match status" value="1"/>
</dbReference>
<accession>A0AA36EZW1</accession>
<sequence length="528" mass="58726">MLSEPKEKPGSSEEIPMTEKSSVPESQKNILTELVRPGPDVPKICSCRWVFCYFSCVAMMFVYAVRVDISVAIVCMVRKKYKNDSMHSNDSECQLPAKDHTEHQAEFEWPEALVANVLGGFFYGYTISNIPGGILADKFGGKRVFGAALMSAGILTMLHPVVTRISGYFTLAIRICTGLVSGPLFPSMHSIWGRWAPPIERTKLMAICYAGPYMGNIITLMMSGFLCAKGFDNGWGSIFYVFGGATVLCSLVWFYIVYDSPLVHPRITPKEREFLDEAVHAHTTVKFVPWKSIFTSRAMWAIIVAHFCYNWCNYTLLTVLPLFMKEVLYFDIKTNGMMSSIPYFGQFLGYTFIGPLADALENKKIMSTRHMRVFLQTISFMGTAAFLIGTSYIHCTEAMVAVALLFFAATFMGFSGGGFFVNHVDIAPSYAGVLFGITNCISALSGFLSPIVAKALTPNGTQHEWQNVFFVCAGFCAFGALFFGIFAGGTIEEWAIEKGSSYDREKRKSLLLRHTSANSADRKEEKQL</sequence>
<feature type="transmembrane region" description="Helical" evidence="8">
    <location>
        <begin position="399"/>
        <end position="421"/>
    </location>
</feature>
<evidence type="ECO:0000313" key="10">
    <source>
        <dbReference type="EMBL" id="CAI9719302.1"/>
    </source>
</evidence>
<gene>
    <name evidence="10" type="ORF">OCTVUL_1B029950</name>
</gene>
<dbReference type="Gene3D" id="1.20.1250.20">
    <property type="entry name" value="MFS general substrate transporter like domains"/>
    <property type="match status" value="2"/>
</dbReference>
<feature type="transmembrane region" description="Helical" evidence="8">
    <location>
        <begin position="373"/>
        <end position="393"/>
    </location>
</feature>
<evidence type="ECO:0000256" key="4">
    <source>
        <dbReference type="ARBA" id="ARBA00022847"/>
    </source>
</evidence>
<feature type="transmembrane region" description="Helical" evidence="8">
    <location>
        <begin position="433"/>
        <end position="456"/>
    </location>
</feature>
<dbReference type="FunFam" id="1.20.1250.20:FF:000003">
    <property type="entry name" value="Solute carrier family 17 member 3"/>
    <property type="match status" value="1"/>
</dbReference>
<keyword evidence="11" id="KW-1185">Reference proteome</keyword>
<dbReference type="Proteomes" id="UP001162480">
    <property type="component" value="Chromosome 3"/>
</dbReference>
<organism evidence="10 11">
    <name type="scientific">Octopus vulgaris</name>
    <name type="common">Common octopus</name>
    <dbReference type="NCBI Taxonomy" id="6645"/>
    <lineage>
        <taxon>Eukaryota</taxon>
        <taxon>Metazoa</taxon>
        <taxon>Spiralia</taxon>
        <taxon>Lophotrochozoa</taxon>
        <taxon>Mollusca</taxon>
        <taxon>Cephalopoda</taxon>
        <taxon>Coleoidea</taxon>
        <taxon>Octopodiformes</taxon>
        <taxon>Octopoda</taxon>
        <taxon>Incirrata</taxon>
        <taxon>Octopodidae</taxon>
        <taxon>Octopus</taxon>
    </lineage>
</organism>
<keyword evidence="2" id="KW-0813">Transport</keyword>
<keyword evidence="5 8" id="KW-1133">Transmembrane helix</keyword>
<feature type="transmembrane region" description="Helical" evidence="8">
    <location>
        <begin position="48"/>
        <end position="77"/>
    </location>
</feature>
<dbReference type="FunFam" id="1.20.1250.20:FF:000423">
    <property type="entry name" value="Putative inorganic phosphate cotransporter-like Protein"/>
    <property type="match status" value="1"/>
</dbReference>
<evidence type="ECO:0000256" key="3">
    <source>
        <dbReference type="ARBA" id="ARBA00022692"/>
    </source>
</evidence>
<evidence type="ECO:0000256" key="7">
    <source>
        <dbReference type="SAM" id="MobiDB-lite"/>
    </source>
</evidence>
<feature type="transmembrane region" description="Helical" evidence="8">
    <location>
        <begin position="343"/>
        <end position="361"/>
    </location>
</feature>
<keyword evidence="6 8" id="KW-0472">Membrane</keyword>
<feature type="transmembrane region" description="Helical" evidence="8">
    <location>
        <begin position="206"/>
        <end position="226"/>
    </location>
</feature>
<evidence type="ECO:0000256" key="5">
    <source>
        <dbReference type="ARBA" id="ARBA00022989"/>
    </source>
</evidence>
<proteinExistence type="predicted"/>
<evidence type="ECO:0000256" key="8">
    <source>
        <dbReference type="SAM" id="Phobius"/>
    </source>
</evidence>
<evidence type="ECO:0000259" key="9">
    <source>
        <dbReference type="PROSITE" id="PS50850"/>
    </source>
</evidence>
<name>A0AA36EZW1_OCTVU</name>
<dbReference type="InterPro" id="IPR036259">
    <property type="entry name" value="MFS_trans_sf"/>
</dbReference>
<dbReference type="AlphaFoldDB" id="A0AA36EZW1"/>
<dbReference type="InterPro" id="IPR050382">
    <property type="entry name" value="MFS_Na/Anion_cotransporter"/>
</dbReference>
<evidence type="ECO:0000256" key="6">
    <source>
        <dbReference type="ARBA" id="ARBA00023136"/>
    </source>
</evidence>